<dbReference type="InterPro" id="IPR011990">
    <property type="entry name" value="TPR-like_helical_dom_sf"/>
</dbReference>
<evidence type="ECO:0000256" key="1">
    <source>
        <dbReference type="ARBA" id="ARBA00007783"/>
    </source>
</evidence>
<feature type="transmembrane region" description="Helical" evidence="4">
    <location>
        <begin position="455"/>
        <end position="476"/>
    </location>
</feature>
<feature type="transmembrane region" description="Helical" evidence="4">
    <location>
        <begin position="565"/>
        <end position="584"/>
    </location>
</feature>
<dbReference type="EMBL" id="FOSQ01000009">
    <property type="protein sequence ID" value="SFK88649.1"/>
    <property type="molecule type" value="Genomic_DNA"/>
</dbReference>
<dbReference type="Gene3D" id="1.25.40.10">
    <property type="entry name" value="Tetratricopeptide repeat domain"/>
    <property type="match status" value="1"/>
</dbReference>
<dbReference type="RefSeq" id="WP_175534068.1">
    <property type="nucleotide sequence ID" value="NZ_FOSQ01000009.1"/>
</dbReference>
<feature type="transmembrane region" description="Helical" evidence="4">
    <location>
        <begin position="624"/>
        <end position="642"/>
    </location>
</feature>
<sequence length="648" mass="71066">MPASPPPAAAPDWPPTLDTPLDAIARRWLDHRDDFDAHALEVAIEVAHGAEAYALAATWLQALIDGFPDRDTPAQRWRLVGVLLHAGDDAAATEAMHSHLRRMPQDWQGWTRLAEMLARRGDPAGALAALAQLPAAGHRDAALGLARARILLHLRKPLEARAVLEAVPRDDPAAYADACRLRAQIASSLGQAREMAEAALEGLAHAPGDSLLLVILARGLAAEQDWAAALPVLDRAAAAGVDDADFHYLRSAVLLHLGRLREALATAQKAIDLSGGDPAHLYHAAGIAMRLHDVAEARALLDRLLEAAPTHAEAWLLRVELEAASGQRQLALDLADRARETLPGDERLRQRRATLLLQAEPEVTTRRAALPDRPLPRRPGRAGPPRSEAEILRRGLAGQMRALQALVGYRIHHMTQFSRFGLLSAVLEPMLHMAVLAAGMYYFNHGRPPLGKDLFFFYATGVLVFLAFAHVTQHAFTAYREEASLLQVPQIRRVDLVLSVAVAHLLVDGMACFVVLGGMVLLRDHAMVDDWWTVAAAFLGGIALGTGLALLGAALNSINRGVQKFWVSAQRLLYMISGVFYLPMHMPEGVRDWMTLNPVLHLIEWFRHGVFPQYEPPWLSPLYVLQWAVCLIVLGLMLEVALRRHVRP</sequence>
<reference evidence="5 6" key="1">
    <citation type="submission" date="2016-10" db="EMBL/GenBank/DDBJ databases">
        <authorList>
            <person name="de Groot N.N."/>
        </authorList>
    </citation>
    <scope>NUCLEOTIDE SEQUENCE [LARGE SCALE GENOMIC DNA]</scope>
    <source>
        <strain evidence="5 6">DSM 19981</strain>
    </source>
</reference>
<proteinExistence type="inferred from homology"/>
<dbReference type="STRING" id="1123062.SAMN02745775_109200"/>
<dbReference type="InterPro" id="IPR019734">
    <property type="entry name" value="TPR_rpt"/>
</dbReference>
<evidence type="ECO:0000313" key="6">
    <source>
        <dbReference type="Proteomes" id="UP000199473"/>
    </source>
</evidence>
<protein>
    <submittedName>
        <fullName evidence="5">ABC-type polysaccharide/polyol phosphate export permease</fullName>
    </submittedName>
</protein>
<organism evidence="5 6">
    <name type="scientific">Falsiroseomonas stagni DSM 19981</name>
    <dbReference type="NCBI Taxonomy" id="1123062"/>
    <lineage>
        <taxon>Bacteria</taxon>
        <taxon>Pseudomonadati</taxon>
        <taxon>Pseudomonadota</taxon>
        <taxon>Alphaproteobacteria</taxon>
        <taxon>Acetobacterales</taxon>
        <taxon>Roseomonadaceae</taxon>
        <taxon>Falsiroseomonas</taxon>
    </lineage>
</organism>
<keyword evidence="4" id="KW-1133">Transmembrane helix</keyword>
<dbReference type="AlphaFoldDB" id="A0A1I4D735"/>
<keyword evidence="6" id="KW-1185">Reference proteome</keyword>
<evidence type="ECO:0000256" key="2">
    <source>
        <dbReference type="ARBA" id="ARBA00022448"/>
    </source>
</evidence>
<dbReference type="GO" id="GO:0015920">
    <property type="term" value="P:lipopolysaccharide transport"/>
    <property type="evidence" value="ECO:0007669"/>
    <property type="project" value="TreeGrafter"/>
</dbReference>
<feature type="transmembrane region" description="Helical" evidence="4">
    <location>
        <begin position="531"/>
        <end position="553"/>
    </location>
</feature>
<evidence type="ECO:0000313" key="5">
    <source>
        <dbReference type="EMBL" id="SFK88649.1"/>
    </source>
</evidence>
<keyword evidence="4" id="KW-0812">Transmembrane</keyword>
<name>A0A1I4D735_9PROT</name>
<feature type="region of interest" description="Disordered" evidence="3">
    <location>
        <begin position="366"/>
        <end position="387"/>
    </location>
</feature>
<dbReference type="SUPFAM" id="SSF48452">
    <property type="entry name" value="TPR-like"/>
    <property type="match status" value="2"/>
</dbReference>
<evidence type="ECO:0000256" key="3">
    <source>
        <dbReference type="SAM" id="MobiDB-lite"/>
    </source>
</evidence>
<dbReference type="PANTHER" id="PTHR30413">
    <property type="entry name" value="INNER MEMBRANE TRANSPORT PERMEASE"/>
    <property type="match status" value="1"/>
</dbReference>
<accession>A0A1I4D735</accession>
<dbReference type="Proteomes" id="UP000199473">
    <property type="component" value="Unassembled WGS sequence"/>
</dbReference>
<feature type="transmembrane region" description="Helical" evidence="4">
    <location>
        <begin position="496"/>
        <end position="519"/>
    </location>
</feature>
<keyword evidence="4" id="KW-0472">Membrane</keyword>
<comment type="similarity">
    <text evidence="1">Belongs to the ABC-2 integral membrane protein family.</text>
</comment>
<dbReference type="Pfam" id="PF14559">
    <property type="entry name" value="TPR_19"/>
    <property type="match status" value="1"/>
</dbReference>
<feature type="transmembrane region" description="Helical" evidence="4">
    <location>
        <begin position="420"/>
        <end position="443"/>
    </location>
</feature>
<keyword evidence="2" id="KW-0813">Transport</keyword>
<dbReference type="PANTHER" id="PTHR30413:SF10">
    <property type="entry name" value="CAPSULE POLYSACCHARIDE EXPORT INNER-MEMBRANE PROTEIN CTRC"/>
    <property type="match status" value="1"/>
</dbReference>
<dbReference type="SMART" id="SM00028">
    <property type="entry name" value="TPR"/>
    <property type="match status" value="4"/>
</dbReference>
<gene>
    <name evidence="5" type="ORF">SAMN02745775_109200</name>
</gene>
<evidence type="ECO:0000256" key="4">
    <source>
        <dbReference type="SAM" id="Phobius"/>
    </source>
</evidence>